<dbReference type="NCBIfam" id="TIGR01205">
    <property type="entry name" value="D_ala_D_alaTIGR"/>
    <property type="match status" value="1"/>
</dbReference>
<dbReference type="Pfam" id="PF01820">
    <property type="entry name" value="Dala_Dala_lig_N"/>
    <property type="match status" value="1"/>
</dbReference>
<dbReference type="GO" id="GO:0008716">
    <property type="term" value="F:D-alanine-D-alanine ligase activity"/>
    <property type="evidence" value="ECO:0007669"/>
    <property type="project" value="InterPro"/>
</dbReference>
<dbReference type="GO" id="GO:0005524">
    <property type="term" value="F:ATP binding"/>
    <property type="evidence" value="ECO:0007669"/>
    <property type="project" value="UniProtKB-KW"/>
</dbReference>
<comment type="cofactor">
    <cofactor evidence="1">
        <name>Mn(2+)</name>
        <dbReference type="ChEBI" id="CHEBI:29035"/>
    </cofactor>
</comment>
<evidence type="ECO:0000256" key="1">
    <source>
        <dbReference type="ARBA" id="ARBA00001936"/>
    </source>
</evidence>
<evidence type="ECO:0000256" key="4">
    <source>
        <dbReference type="ARBA" id="ARBA00004752"/>
    </source>
</evidence>
<comment type="pathway">
    <text evidence="16">Glycan biosynthesis.</text>
</comment>
<dbReference type="HAMAP" id="MF_00047">
    <property type="entry name" value="Dala_Dala_lig"/>
    <property type="match status" value="1"/>
</dbReference>
<dbReference type="InterPro" id="IPR011761">
    <property type="entry name" value="ATP-grasp"/>
</dbReference>
<keyword evidence="15" id="KW-0961">Cell wall biogenesis/degradation</keyword>
<dbReference type="InterPro" id="IPR013815">
    <property type="entry name" value="ATP_grasp_subdomain_1"/>
</dbReference>
<dbReference type="SUPFAM" id="SSF52440">
    <property type="entry name" value="PreATP-grasp domain"/>
    <property type="match status" value="1"/>
</dbReference>
<dbReference type="Gene3D" id="3.30.470.20">
    <property type="entry name" value="ATP-grasp fold, B domain"/>
    <property type="match status" value="1"/>
</dbReference>
<keyword evidence="13" id="KW-0573">Peptidoglycan synthesis</keyword>
<evidence type="ECO:0000256" key="13">
    <source>
        <dbReference type="ARBA" id="ARBA00022984"/>
    </source>
</evidence>
<dbReference type="GO" id="GO:0071555">
    <property type="term" value="P:cell wall organization"/>
    <property type="evidence" value="ECO:0007669"/>
    <property type="project" value="UniProtKB-KW"/>
</dbReference>
<dbReference type="Gene3D" id="3.40.50.20">
    <property type="match status" value="1"/>
</dbReference>
<feature type="domain" description="ATP-grasp" evidence="18">
    <location>
        <begin position="147"/>
        <end position="354"/>
    </location>
</feature>
<sequence length="371" mass="40184">VAQLRIGVVYGGRSREHEVSLASAASVISHLDSSKYEPVPIRIDRDGRWFFHRQPPTATSAEQIIKESSQGHDTVIDPRKPNPSGVNLTGSPTPLLSGLELDVVFPVLHGPYGEDGTVQGLLEMADIPYVGAGVLASAVGIDKAFMKQLFAAKGLPQVLYMVVLARTWKADASEVRTEVGKRLGLPVFVKPAHLGSSVGISKVSSTEQLDAAIELAFTYDRKIIIEAAVPDARDIECAILGNDETEVSVPGEVIASREFYDYEAKYLDDSSELCIPAALDPATIDQVQQFTTDAFHAIECSGMARVDFLIARATGQLFINEINTIPGFTTISMYAKLWAASGITYSELLDRLVQLALDRHAVKSELGKNMP</sequence>
<dbReference type="PIRSF" id="PIRSF039102">
    <property type="entry name" value="Ddl/VanB"/>
    <property type="match status" value="1"/>
</dbReference>
<dbReference type="FunFam" id="3.30.1490.20:FF:000007">
    <property type="entry name" value="D-alanine--D-alanine ligase"/>
    <property type="match status" value="1"/>
</dbReference>
<accession>A0A381N6E8</accession>
<evidence type="ECO:0000256" key="17">
    <source>
        <dbReference type="SAM" id="MobiDB-lite"/>
    </source>
</evidence>
<dbReference type="Pfam" id="PF07478">
    <property type="entry name" value="Dala_Dala_lig_C"/>
    <property type="match status" value="1"/>
</dbReference>
<dbReference type="EMBL" id="UINC01000151">
    <property type="protein sequence ID" value="SUZ50067.1"/>
    <property type="molecule type" value="Genomic_DNA"/>
</dbReference>
<dbReference type="PANTHER" id="PTHR23132">
    <property type="entry name" value="D-ALANINE--D-ALANINE LIGASE"/>
    <property type="match status" value="1"/>
</dbReference>
<comment type="cofactor">
    <cofactor evidence="2">
        <name>Mg(2+)</name>
        <dbReference type="ChEBI" id="CHEBI:18420"/>
    </cofactor>
</comment>
<evidence type="ECO:0000256" key="6">
    <source>
        <dbReference type="ARBA" id="ARBA00022490"/>
    </source>
</evidence>
<evidence type="ECO:0000256" key="15">
    <source>
        <dbReference type="ARBA" id="ARBA00023316"/>
    </source>
</evidence>
<keyword evidence="10" id="KW-0067">ATP-binding</keyword>
<dbReference type="PANTHER" id="PTHR23132:SF25">
    <property type="entry name" value="D-ALANINE--D-ALANINE LIGASE A"/>
    <property type="match status" value="1"/>
</dbReference>
<evidence type="ECO:0000256" key="14">
    <source>
        <dbReference type="ARBA" id="ARBA00023211"/>
    </source>
</evidence>
<dbReference type="InterPro" id="IPR000291">
    <property type="entry name" value="D-Ala_lig_Van_CS"/>
</dbReference>
<dbReference type="InterPro" id="IPR005905">
    <property type="entry name" value="D_ala_D_ala"/>
</dbReference>
<keyword evidence="9" id="KW-0547">Nucleotide-binding</keyword>
<dbReference type="AlphaFoldDB" id="A0A381N6E8"/>
<dbReference type="PROSITE" id="PS50975">
    <property type="entry name" value="ATP_GRASP"/>
    <property type="match status" value="1"/>
</dbReference>
<dbReference type="GO" id="GO:0008360">
    <property type="term" value="P:regulation of cell shape"/>
    <property type="evidence" value="ECO:0007669"/>
    <property type="project" value="UniProtKB-KW"/>
</dbReference>
<dbReference type="GO" id="GO:0009252">
    <property type="term" value="P:peptidoglycan biosynthetic process"/>
    <property type="evidence" value="ECO:0007669"/>
    <property type="project" value="UniProtKB-KW"/>
</dbReference>
<feature type="region of interest" description="Disordered" evidence="17">
    <location>
        <begin position="67"/>
        <end position="86"/>
    </location>
</feature>
<dbReference type="PROSITE" id="PS00843">
    <property type="entry name" value="DALA_DALA_LIGASE_1"/>
    <property type="match status" value="1"/>
</dbReference>
<feature type="non-terminal residue" evidence="19">
    <location>
        <position position="1"/>
    </location>
</feature>
<evidence type="ECO:0000256" key="3">
    <source>
        <dbReference type="ARBA" id="ARBA00004496"/>
    </source>
</evidence>
<keyword evidence="14" id="KW-0464">Manganese</keyword>
<evidence type="ECO:0000256" key="8">
    <source>
        <dbReference type="ARBA" id="ARBA00022723"/>
    </source>
</evidence>
<evidence type="ECO:0000256" key="11">
    <source>
        <dbReference type="ARBA" id="ARBA00022842"/>
    </source>
</evidence>
<evidence type="ECO:0000259" key="18">
    <source>
        <dbReference type="PROSITE" id="PS50975"/>
    </source>
</evidence>
<keyword evidence="8" id="KW-0479">Metal-binding</keyword>
<keyword evidence="11" id="KW-0460">Magnesium</keyword>
<organism evidence="19">
    <name type="scientific">marine metagenome</name>
    <dbReference type="NCBI Taxonomy" id="408172"/>
    <lineage>
        <taxon>unclassified sequences</taxon>
        <taxon>metagenomes</taxon>
        <taxon>ecological metagenomes</taxon>
    </lineage>
</organism>
<keyword evidence="6" id="KW-0963">Cytoplasm</keyword>
<comment type="subcellular location">
    <subcellularLocation>
        <location evidence="3">Cytoplasm</location>
    </subcellularLocation>
</comment>
<dbReference type="Gene3D" id="3.30.1490.20">
    <property type="entry name" value="ATP-grasp fold, A domain"/>
    <property type="match status" value="1"/>
</dbReference>
<dbReference type="GO" id="GO:0046872">
    <property type="term" value="F:metal ion binding"/>
    <property type="evidence" value="ECO:0007669"/>
    <property type="project" value="UniProtKB-KW"/>
</dbReference>
<evidence type="ECO:0000256" key="2">
    <source>
        <dbReference type="ARBA" id="ARBA00001946"/>
    </source>
</evidence>
<evidence type="ECO:0000256" key="12">
    <source>
        <dbReference type="ARBA" id="ARBA00022960"/>
    </source>
</evidence>
<dbReference type="NCBIfam" id="NF002528">
    <property type="entry name" value="PRK01966.1-4"/>
    <property type="match status" value="1"/>
</dbReference>
<evidence type="ECO:0000256" key="10">
    <source>
        <dbReference type="ARBA" id="ARBA00022840"/>
    </source>
</evidence>
<evidence type="ECO:0000313" key="19">
    <source>
        <dbReference type="EMBL" id="SUZ50067.1"/>
    </source>
</evidence>
<reference evidence="19" key="1">
    <citation type="submission" date="2018-05" db="EMBL/GenBank/DDBJ databases">
        <authorList>
            <person name="Lanie J.A."/>
            <person name="Ng W.-L."/>
            <person name="Kazmierczak K.M."/>
            <person name="Andrzejewski T.M."/>
            <person name="Davidsen T.M."/>
            <person name="Wayne K.J."/>
            <person name="Tettelin H."/>
            <person name="Glass J.I."/>
            <person name="Rusch D."/>
            <person name="Podicherti R."/>
            <person name="Tsui H.-C.T."/>
            <person name="Winkler M.E."/>
        </authorList>
    </citation>
    <scope>NUCLEOTIDE SEQUENCE</scope>
</reference>
<evidence type="ECO:0000256" key="5">
    <source>
        <dbReference type="ARBA" id="ARBA00010871"/>
    </source>
</evidence>
<dbReference type="InterPro" id="IPR016185">
    <property type="entry name" value="PreATP-grasp_dom_sf"/>
</dbReference>
<evidence type="ECO:0000256" key="16">
    <source>
        <dbReference type="ARBA" id="ARBA00060592"/>
    </source>
</evidence>
<keyword evidence="7" id="KW-0436">Ligase</keyword>
<dbReference type="FunFam" id="3.30.470.20:FF:000008">
    <property type="entry name" value="D-alanine--D-alanine ligase"/>
    <property type="match status" value="1"/>
</dbReference>
<evidence type="ECO:0000256" key="7">
    <source>
        <dbReference type="ARBA" id="ARBA00022598"/>
    </source>
</evidence>
<dbReference type="GO" id="GO:0005829">
    <property type="term" value="C:cytosol"/>
    <property type="evidence" value="ECO:0007669"/>
    <property type="project" value="TreeGrafter"/>
</dbReference>
<evidence type="ECO:0000256" key="9">
    <source>
        <dbReference type="ARBA" id="ARBA00022741"/>
    </source>
</evidence>
<name>A0A381N6E8_9ZZZZ</name>
<protein>
    <recommendedName>
        <fullName evidence="18">ATP-grasp domain-containing protein</fullName>
    </recommendedName>
</protein>
<dbReference type="SUPFAM" id="SSF56059">
    <property type="entry name" value="Glutathione synthetase ATP-binding domain-like"/>
    <property type="match status" value="1"/>
</dbReference>
<dbReference type="PROSITE" id="PS00844">
    <property type="entry name" value="DALA_DALA_LIGASE_2"/>
    <property type="match status" value="1"/>
</dbReference>
<dbReference type="InterPro" id="IPR011127">
    <property type="entry name" value="Dala_Dala_lig_N"/>
</dbReference>
<keyword evidence="12" id="KW-0133">Cell shape</keyword>
<gene>
    <name evidence="19" type="ORF">METZ01_LOCUS2921</name>
</gene>
<dbReference type="InterPro" id="IPR011095">
    <property type="entry name" value="Dala_Dala_lig_C"/>
</dbReference>
<proteinExistence type="inferred from homology"/>
<comment type="pathway">
    <text evidence="4">Cell wall biogenesis; peptidoglycan biosynthesis.</text>
</comment>
<comment type="similarity">
    <text evidence="5">Belongs to the D-alanine--D-alanine ligase family.</text>
</comment>